<evidence type="ECO:0000259" key="1">
    <source>
        <dbReference type="Pfam" id="PF00149"/>
    </source>
</evidence>
<dbReference type="SUPFAM" id="SSF56300">
    <property type="entry name" value="Metallo-dependent phosphatases"/>
    <property type="match status" value="1"/>
</dbReference>
<accession>A0ABV4CYP2</accession>
<name>A0ABV4CYP2_9BACT</name>
<dbReference type="InterPro" id="IPR032285">
    <property type="entry name" value="Metallophos_N"/>
</dbReference>
<gene>
    <name evidence="4" type="ORF">AAK873_08565</name>
</gene>
<dbReference type="InterPro" id="IPR004843">
    <property type="entry name" value="Calcineurin-like_PHP"/>
</dbReference>
<dbReference type="PANTHER" id="PTHR43143">
    <property type="entry name" value="METALLOPHOSPHOESTERASE, CALCINEURIN SUPERFAMILY"/>
    <property type="match status" value="1"/>
</dbReference>
<feature type="domain" description="Calcineurin-like phosphoesterase N-terminal" evidence="3">
    <location>
        <begin position="34"/>
        <end position="111"/>
    </location>
</feature>
<dbReference type="Pfam" id="PF00149">
    <property type="entry name" value="Metallophos"/>
    <property type="match status" value="1"/>
</dbReference>
<evidence type="ECO:0000313" key="4">
    <source>
        <dbReference type="EMBL" id="MEY8245665.1"/>
    </source>
</evidence>
<dbReference type="PANTHER" id="PTHR43143:SF1">
    <property type="entry name" value="SERINE_THREONINE-PROTEIN PHOSPHATASE CPPED1"/>
    <property type="match status" value="1"/>
</dbReference>
<dbReference type="Proteomes" id="UP001565200">
    <property type="component" value="Unassembled WGS sequence"/>
</dbReference>
<feature type="domain" description="Calcineurin-like phosphoesterase C-terminal" evidence="2">
    <location>
        <begin position="328"/>
        <end position="491"/>
    </location>
</feature>
<dbReference type="RefSeq" id="WP_121698649.1">
    <property type="nucleotide sequence ID" value="NZ_JBCLPP010000021.1"/>
</dbReference>
<dbReference type="Pfam" id="PF16370">
    <property type="entry name" value="MetallophosC"/>
    <property type="match status" value="1"/>
</dbReference>
<dbReference type="InterPro" id="IPR029052">
    <property type="entry name" value="Metallo-depent_PP-like"/>
</dbReference>
<protein>
    <submittedName>
        <fullName evidence="4">Calcineurin-like phosphoesterase family protein</fullName>
    </submittedName>
</protein>
<comment type="caution">
    <text evidence="4">The sequence shown here is derived from an EMBL/GenBank/DDBJ whole genome shotgun (WGS) entry which is preliminary data.</text>
</comment>
<dbReference type="Gene3D" id="3.60.21.10">
    <property type="match status" value="1"/>
</dbReference>
<dbReference type="InterPro" id="IPR032288">
    <property type="entry name" value="Metallophos_C"/>
</dbReference>
<evidence type="ECO:0000259" key="2">
    <source>
        <dbReference type="Pfam" id="PF16370"/>
    </source>
</evidence>
<dbReference type="EMBL" id="JBCLPP010000021">
    <property type="protein sequence ID" value="MEY8245665.1"/>
    <property type="molecule type" value="Genomic_DNA"/>
</dbReference>
<organism evidence="4 5">
    <name type="scientific">Heminiphilus faecis</name>
    <dbReference type="NCBI Taxonomy" id="2601703"/>
    <lineage>
        <taxon>Bacteria</taxon>
        <taxon>Pseudomonadati</taxon>
        <taxon>Bacteroidota</taxon>
        <taxon>Bacteroidia</taxon>
        <taxon>Bacteroidales</taxon>
        <taxon>Muribaculaceae</taxon>
        <taxon>Heminiphilus</taxon>
    </lineage>
</organism>
<dbReference type="Pfam" id="PF16371">
    <property type="entry name" value="MetallophosN"/>
    <property type="match status" value="1"/>
</dbReference>
<feature type="domain" description="Calcineurin-like phosphoesterase" evidence="1">
    <location>
        <begin position="146"/>
        <end position="312"/>
    </location>
</feature>
<sequence length="500" mass="56409">MTLYNHIRYVLLAALVVFVSLQTAAFRQCDNLMGRVTVDGKPRNGVVVSDGINVTVTDADGYYSMLTDGRQHVFLSVPSDCKVPVDANGAPAFYQTITYGPDAVARHDFSLTSVPEKKEWTLLAMADPQVAVGDTCDFERYIMPPLMEFVATLGDDVYGITLGDLVWNTPSLLGYYKKRIGSTGVPVFAVIGNHDHNEHVKDDKKSDRDFRDVFGPTYYSVNIGDCHLVVLDDIYYRAEKGRNDYSDYVTPQQLVWLEKDLSYVPKDKMIIIGVHIPTARRNVPGHVSSNKPLYDLVRGFKDVQILSGHSHYNFTTTIAPNITETTFGSVMGAFWYPLCHDGSPRGYAALKFKGNRLVDKYYVGAGCDRDYQMKIYPPEDAVLWNPRRKQGEPYDSILVNIFCWHDNWTVEVSEDGRRWKRLPDEARLIPEKSGGKCWDPDVRKSLVKGRIPANHGGARPTDPNDHMFLYKPSDGWRMVSFRATDPFGNVYVSTLNNKSI</sequence>
<proteinExistence type="predicted"/>
<reference evidence="4 5" key="1">
    <citation type="submission" date="2024-03" db="EMBL/GenBank/DDBJ databases">
        <title>Mouse gut bacterial collection (mGBC) of GemPharmatech.</title>
        <authorList>
            <person name="He Y."/>
            <person name="Dong L."/>
            <person name="Wu D."/>
            <person name="Gao X."/>
            <person name="Lin Z."/>
        </authorList>
    </citation>
    <scope>NUCLEOTIDE SEQUENCE [LARGE SCALE GENOMIC DNA]</scope>
    <source>
        <strain evidence="4 5">54-13</strain>
    </source>
</reference>
<dbReference type="InterPro" id="IPR051918">
    <property type="entry name" value="STPP_CPPED1"/>
</dbReference>
<evidence type="ECO:0000313" key="5">
    <source>
        <dbReference type="Proteomes" id="UP001565200"/>
    </source>
</evidence>
<evidence type="ECO:0000259" key="3">
    <source>
        <dbReference type="Pfam" id="PF16371"/>
    </source>
</evidence>
<keyword evidence="5" id="KW-1185">Reference proteome</keyword>